<sequence>MVIYFSRGISYEDNRVDNGYPSIECSIFISMKEIIKRNIEEVLNSYIYLFFFLDLFLKDNIQIGFFSEDFFDGINFYIHKLKDRNLIKYIENRYISSIGTKVSTFYRDI</sequence>
<dbReference type="WBParaSite" id="PgR040_g012_t01">
    <property type="protein sequence ID" value="PgR040_g012_t01"/>
    <property type="gene ID" value="PgR040_g012"/>
</dbReference>
<proteinExistence type="predicted"/>
<dbReference type="AlphaFoldDB" id="A0A915BH59"/>
<protein>
    <submittedName>
        <fullName evidence="2">Gamma-secretase subunit PEN-2</fullName>
    </submittedName>
</protein>
<dbReference type="Proteomes" id="UP000887569">
    <property type="component" value="Unplaced"/>
</dbReference>
<name>A0A915BH59_PARUN</name>
<evidence type="ECO:0000313" key="2">
    <source>
        <dbReference type="WBParaSite" id="PgR040_g012_t01"/>
    </source>
</evidence>
<reference evidence="2" key="1">
    <citation type="submission" date="2022-11" db="UniProtKB">
        <authorList>
            <consortium name="WormBaseParasite"/>
        </authorList>
    </citation>
    <scope>IDENTIFICATION</scope>
</reference>
<accession>A0A915BH59</accession>
<keyword evidence="1" id="KW-1185">Reference proteome</keyword>
<evidence type="ECO:0000313" key="1">
    <source>
        <dbReference type="Proteomes" id="UP000887569"/>
    </source>
</evidence>
<organism evidence="1 2">
    <name type="scientific">Parascaris univalens</name>
    <name type="common">Nematode worm</name>
    <dbReference type="NCBI Taxonomy" id="6257"/>
    <lineage>
        <taxon>Eukaryota</taxon>
        <taxon>Metazoa</taxon>
        <taxon>Ecdysozoa</taxon>
        <taxon>Nematoda</taxon>
        <taxon>Chromadorea</taxon>
        <taxon>Rhabditida</taxon>
        <taxon>Spirurina</taxon>
        <taxon>Ascaridomorpha</taxon>
        <taxon>Ascaridoidea</taxon>
        <taxon>Ascarididae</taxon>
        <taxon>Parascaris</taxon>
    </lineage>
</organism>